<comment type="caution">
    <text evidence="10">The sequence shown here is derived from an EMBL/GenBank/DDBJ whole genome shotgun (WGS) entry which is preliminary data.</text>
</comment>
<keyword evidence="4" id="KW-0125">Carotenoid biosynthesis</keyword>
<keyword evidence="7" id="KW-0413">Isomerase</keyword>
<keyword evidence="5 8" id="KW-1133">Transmembrane helix</keyword>
<evidence type="ECO:0000313" key="11">
    <source>
        <dbReference type="Proteomes" id="UP001501591"/>
    </source>
</evidence>
<evidence type="ECO:0000256" key="1">
    <source>
        <dbReference type="ARBA" id="ARBA00004141"/>
    </source>
</evidence>
<evidence type="ECO:0000313" key="10">
    <source>
        <dbReference type="EMBL" id="GAA3944358.1"/>
    </source>
</evidence>
<protein>
    <recommendedName>
        <fullName evidence="9">Lycopene cyclase domain-containing protein</fullName>
    </recommendedName>
</protein>
<feature type="transmembrane region" description="Helical" evidence="8">
    <location>
        <begin position="32"/>
        <end position="58"/>
    </location>
</feature>
<evidence type="ECO:0000256" key="7">
    <source>
        <dbReference type="ARBA" id="ARBA00023235"/>
    </source>
</evidence>
<sequence>MTYPLLSVILLAAVVVLTAALRLAAARRPATVPVLLTITVLLALTLVFDAVMITAGFFSYEPSRLLGVHIGPVPVEDLSYPLAAGVLLPAVWAALRSRRDTDEGPGR</sequence>
<evidence type="ECO:0000256" key="8">
    <source>
        <dbReference type="SAM" id="Phobius"/>
    </source>
</evidence>
<feature type="domain" description="Lycopene cyclase" evidence="9">
    <location>
        <begin position="3"/>
        <end position="89"/>
    </location>
</feature>
<accession>A0ABP7NEE6</accession>
<evidence type="ECO:0000256" key="6">
    <source>
        <dbReference type="ARBA" id="ARBA00023136"/>
    </source>
</evidence>
<dbReference type="RefSeq" id="WP_344819706.1">
    <property type="nucleotide sequence ID" value="NZ_BAABCP010000001.1"/>
</dbReference>
<gene>
    <name evidence="10" type="ORF">GCM10022383_22790</name>
</gene>
<organism evidence="10 11">
    <name type="scientific">Microbacterium soli</name>
    <dbReference type="NCBI Taxonomy" id="446075"/>
    <lineage>
        <taxon>Bacteria</taxon>
        <taxon>Bacillati</taxon>
        <taxon>Actinomycetota</taxon>
        <taxon>Actinomycetes</taxon>
        <taxon>Micrococcales</taxon>
        <taxon>Microbacteriaceae</taxon>
        <taxon>Microbacterium</taxon>
    </lineage>
</organism>
<comment type="subcellular location">
    <subcellularLocation>
        <location evidence="1">Membrane</location>
        <topology evidence="1">Multi-pass membrane protein</topology>
    </subcellularLocation>
</comment>
<evidence type="ECO:0000256" key="3">
    <source>
        <dbReference type="ARBA" id="ARBA00022692"/>
    </source>
</evidence>
<evidence type="ECO:0000256" key="2">
    <source>
        <dbReference type="ARBA" id="ARBA00004829"/>
    </source>
</evidence>
<comment type="pathway">
    <text evidence="2">Carotenoid biosynthesis.</text>
</comment>
<dbReference type="InterPro" id="IPR017825">
    <property type="entry name" value="Lycopene_cyclase_dom"/>
</dbReference>
<keyword evidence="11" id="KW-1185">Reference proteome</keyword>
<dbReference type="Proteomes" id="UP001501591">
    <property type="component" value="Unassembled WGS sequence"/>
</dbReference>
<evidence type="ECO:0000256" key="5">
    <source>
        <dbReference type="ARBA" id="ARBA00022989"/>
    </source>
</evidence>
<keyword evidence="3 8" id="KW-0812">Transmembrane</keyword>
<proteinExistence type="predicted"/>
<name>A0ABP7NEE6_9MICO</name>
<dbReference type="Pfam" id="PF18916">
    <property type="entry name" value="Lycopene_cyc"/>
    <property type="match status" value="1"/>
</dbReference>
<reference evidence="11" key="1">
    <citation type="journal article" date="2019" name="Int. J. Syst. Evol. Microbiol.">
        <title>The Global Catalogue of Microorganisms (GCM) 10K type strain sequencing project: providing services to taxonomists for standard genome sequencing and annotation.</title>
        <authorList>
            <consortium name="The Broad Institute Genomics Platform"/>
            <consortium name="The Broad Institute Genome Sequencing Center for Infectious Disease"/>
            <person name="Wu L."/>
            <person name="Ma J."/>
        </authorList>
    </citation>
    <scope>NUCLEOTIDE SEQUENCE [LARGE SCALE GENOMIC DNA]</scope>
    <source>
        <strain evidence="11">JCM 17024</strain>
    </source>
</reference>
<evidence type="ECO:0000259" key="9">
    <source>
        <dbReference type="Pfam" id="PF18916"/>
    </source>
</evidence>
<feature type="transmembrane region" description="Helical" evidence="8">
    <location>
        <begin position="6"/>
        <end position="25"/>
    </location>
</feature>
<dbReference type="EMBL" id="BAABCP010000001">
    <property type="protein sequence ID" value="GAA3944358.1"/>
    <property type="molecule type" value="Genomic_DNA"/>
</dbReference>
<feature type="transmembrane region" description="Helical" evidence="8">
    <location>
        <begin position="78"/>
        <end position="95"/>
    </location>
</feature>
<keyword evidence="6 8" id="KW-0472">Membrane</keyword>
<evidence type="ECO:0000256" key="4">
    <source>
        <dbReference type="ARBA" id="ARBA00022746"/>
    </source>
</evidence>
<dbReference type="NCBIfam" id="TIGR03462">
    <property type="entry name" value="CarR_dom_SF"/>
    <property type="match status" value="1"/>
</dbReference>